<protein>
    <submittedName>
        <fullName evidence="11">Cytochrome-c peroxidase</fullName>
    </submittedName>
</protein>
<keyword evidence="6" id="KW-0560">Oxidoreductase</keyword>
<feature type="binding site" description="covalent" evidence="8">
    <location>
        <position position="225"/>
    </location>
    <ligand>
        <name>heme c</name>
        <dbReference type="ChEBI" id="CHEBI:61717"/>
        <label>2</label>
    </ligand>
</feature>
<sequence length="346" mass="38123">MRPFRLLTFVVLAVAGAVALLQSCRRSEVVPRRGTVLPFVVPAGFPQPAYDFNASPLIEEAVDLGRRLFYEGALSKDSTVPCSSCHMPTAAFTTFEHDRSHGYNHSHTLRNAPGLANLAWYRVYFQDGQYSDLESVLSRHLTHPAEMGENFPELIARLSADTSYVRRFADAFGEGPVSEARIVGALKQFLLSMVSADSKWDRVQRGTASFAPEEAAGAQVFAAKCATCHSGALFSDFSFHNTGLAADPLLNDRGRMGVTGSAADSLKFRVPSLRNLSLTSFYAHDGRYSAFRLYVRHYRDNLQPSPTLDPLLAGGIALSASEEDNLMRFLFTLTDSGYIHNPRYLP</sequence>
<accession>A0A4R4DXH5</accession>
<dbReference type="PROSITE" id="PS51257">
    <property type="entry name" value="PROKAR_LIPOPROTEIN"/>
    <property type="match status" value="1"/>
</dbReference>
<evidence type="ECO:0000256" key="2">
    <source>
        <dbReference type="ARBA" id="ARBA00022617"/>
    </source>
</evidence>
<dbReference type="RefSeq" id="WP_131853942.1">
    <property type="nucleotide sequence ID" value="NZ_SKFH01000044.1"/>
</dbReference>
<dbReference type="GO" id="GO:0046872">
    <property type="term" value="F:metal ion binding"/>
    <property type="evidence" value="ECO:0007669"/>
    <property type="project" value="UniProtKB-KW"/>
</dbReference>
<evidence type="ECO:0000313" key="11">
    <source>
        <dbReference type="EMBL" id="TCZ66408.1"/>
    </source>
</evidence>
<dbReference type="InterPro" id="IPR009056">
    <property type="entry name" value="Cyt_c-like_dom"/>
</dbReference>
<name>A0A4R4DXH5_9BACT</name>
<comment type="subcellular location">
    <subcellularLocation>
        <location evidence="1">Periplasm</location>
    </subcellularLocation>
</comment>
<dbReference type="OrthoDB" id="9805202at2"/>
<evidence type="ECO:0000256" key="8">
    <source>
        <dbReference type="PIRSR" id="PIRSR000294-1"/>
    </source>
</evidence>
<keyword evidence="12" id="KW-1185">Reference proteome</keyword>
<dbReference type="InterPro" id="IPR051395">
    <property type="entry name" value="Cytochrome_c_Peroxidase/MauG"/>
</dbReference>
<dbReference type="Proteomes" id="UP000295164">
    <property type="component" value="Unassembled WGS sequence"/>
</dbReference>
<dbReference type="InterPro" id="IPR004852">
    <property type="entry name" value="Di-haem_cyt_c_peroxidsae"/>
</dbReference>
<keyword evidence="2 8" id="KW-0349">Heme</keyword>
<dbReference type="PIRSF" id="PIRSF000294">
    <property type="entry name" value="Cytochrome-c_peroxidase"/>
    <property type="match status" value="1"/>
</dbReference>
<evidence type="ECO:0000256" key="4">
    <source>
        <dbReference type="ARBA" id="ARBA00022729"/>
    </source>
</evidence>
<dbReference type="PROSITE" id="PS51007">
    <property type="entry name" value="CYTC"/>
    <property type="match status" value="1"/>
</dbReference>
<evidence type="ECO:0000256" key="5">
    <source>
        <dbReference type="ARBA" id="ARBA00022764"/>
    </source>
</evidence>
<feature type="binding site" description="covalent" evidence="8">
    <location>
        <position position="85"/>
    </location>
    <ligand>
        <name>heme c</name>
        <dbReference type="ChEBI" id="CHEBI:61717"/>
        <label>1</label>
    </ligand>
</feature>
<dbReference type="PANTHER" id="PTHR30600">
    <property type="entry name" value="CYTOCHROME C PEROXIDASE-RELATED"/>
    <property type="match status" value="1"/>
</dbReference>
<dbReference type="Gene3D" id="1.10.760.10">
    <property type="entry name" value="Cytochrome c-like domain"/>
    <property type="match status" value="2"/>
</dbReference>
<feature type="binding site" description="axial binding residue" evidence="9">
    <location>
        <position position="86"/>
    </location>
    <ligand>
        <name>heme c</name>
        <dbReference type="ChEBI" id="CHEBI:61717"/>
        <label>1</label>
    </ligand>
    <ligandPart>
        <name>Fe</name>
        <dbReference type="ChEBI" id="CHEBI:18248"/>
    </ligandPart>
</feature>
<keyword evidence="3 9" id="KW-0479">Metal-binding</keyword>
<proteinExistence type="predicted"/>
<evidence type="ECO:0000259" key="10">
    <source>
        <dbReference type="PROSITE" id="PS51007"/>
    </source>
</evidence>
<evidence type="ECO:0000256" key="1">
    <source>
        <dbReference type="ARBA" id="ARBA00004418"/>
    </source>
</evidence>
<dbReference type="AlphaFoldDB" id="A0A4R4DXH5"/>
<evidence type="ECO:0000256" key="6">
    <source>
        <dbReference type="ARBA" id="ARBA00023002"/>
    </source>
</evidence>
<evidence type="ECO:0000313" key="12">
    <source>
        <dbReference type="Proteomes" id="UP000295164"/>
    </source>
</evidence>
<reference evidence="11 12" key="1">
    <citation type="submission" date="2019-03" db="EMBL/GenBank/DDBJ databases">
        <authorList>
            <person name="Kim M.K.M."/>
        </authorList>
    </citation>
    <scope>NUCLEOTIDE SEQUENCE [LARGE SCALE GENOMIC DNA]</scope>
    <source>
        <strain evidence="11 12">17J68-15</strain>
    </source>
</reference>
<feature type="binding site" description="axial binding residue" evidence="9">
    <location>
        <position position="229"/>
    </location>
    <ligand>
        <name>heme c</name>
        <dbReference type="ChEBI" id="CHEBI:61717"/>
        <label>2</label>
    </ligand>
    <ligandPart>
        <name>Fe</name>
        <dbReference type="ChEBI" id="CHEBI:18248"/>
    </ligandPart>
</feature>
<comment type="cofactor">
    <cofactor evidence="8">
        <name>heme</name>
        <dbReference type="ChEBI" id="CHEBI:30413"/>
    </cofactor>
    <text evidence="8">Binds 2 heme groups.</text>
</comment>
<organism evidence="11 12">
    <name type="scientific">Flaviaesturariibacter aridisoli</name>
    <dbReference type="NCBI Taxonomy" id="2545761"/>
    <lineage>
        <taxon>Bacteria</taxon>
        <taxon>Pseudomonadati</taxon>
        <taxon>Bacteroidota</taxon>
        <taxon>Chitinophagia</taxon>
        <taxon>Chitinophagales</taxon>
        <taxon>Chitinophagaceae</taxon>
        <taxon>Flaviaestuariibacter</taxon>
    </lineage>
</organism>
<dbReference type="GO" id="GO:0009055">
    <property type="term" value="F:electron transfer activity"/>
    <property type="evidence" value="ECO:0007669"/>
    <property type="project" value="InterPro"/>
</dbReference>
<keyword evidence="5" id="KW-0574">Periplasm</keyword>
<dbReference type="EMBL" id="SKFH01000044">
    <property type="protein sequence ID" value="TCZ66408.1"/>
    <property type="molecule type" value="Genomic_DNA"/>
</dbReference>
<dbReference type="GO" id="GO:0004130">
    <property type="term" value="F:cytochrome-c peroxidase activity"/>
    <property type="evidence" value="ECO:0007669"/>
    <property type="project" value="TreeGrafter"/>
</dbReference>
<dbReference type="GO" id="GO:0020037">
    <property type="term" value="F:heme binding"/>
    <property type="evidence" value="ECO:0007669"/>
    <property type="project" value="InterPro"/>
</dbReference>
<dbReference type="SUPFAM" id="SSF46626">
    <property type="entry name" value="Cytochrome c"/>
    <property type="match status" value="2"/>
</dbReference>
<evidence type="ECO:0000256" key="3">
    <source>
        <dbReference type="ARBA" id="ARBA00022723"/>
    </source>
</evidence>
<keyword evidence="7 9" id="KW-0408">Iron</keyword>
<evidence type="ECO:0000256" key="9">
    <source>
        <dbReference type="PIRSR" id="PIRSR000294-2"/>
    </source>
</evidence>
<dbReference type="Pfam" id="PF03150">
    <property type="entry name" value="CCP_MauG"/>
    <property type="match status" value="1"/>
</dbReference>
<gene>
    <name evidence="11" type="ORF">E0486_16855</name>
</gene>
<comment type="caution">
    <text evidence="11">The sequence shown here is derived from an EMBL/GenBank/DDBJ whole genome shotgun (WGS) entry which is preliminary data.</text>
</comment>
<feature type="binding site" description="covalent" evidence="8">
    <location>
        <position position="82"/>
    </location>
    <ligand>
        <name>heme c</name>
        <dbReference type="ChEBI" id="CHEBI:61717"/>
        <label>1</label>
    </ligand>
</feature>
<dbReference type="InterPro" id="IPR026259">
    <property type="entry name" value="MauG/Cytc_peroxidase"/>
</dbReference>
<keyword evidence="4" id="KW-0732">Signal</keyword>
<dbReference type="GO" id="GO:0042597">
    <property type="term" value="C:periplasmic space"/>
    <property type="evidence" value="ECO:0007669"/>
    <property type="project" value="UniProtKB-SubCell"/>
</dbReference>
<feature type="domain" description="Cytochrome c" evidence="10">
    <location>
        <begin position="212"/>
        <end position="334"/>
    </location>
</feature>
<dbReference type="InterPro" id="IPR036909">
    <property type="entry name" value="Cyt_c-like_dom_sf"/>
</dbReference>
<feature type="binding site" description="covalent" evidence="8">
    <location>
        <position position="228"/>
    </location>
    <ligand>
        <name>heme c</name>
        <dbReference type="ChEBI" id="CHEBI:61717"/>
        <label>2</label>
    </ligand>
</feature>
<evidence type="ECO:0000256" key="7">
    <source>
        <dbReference type="ARBA" id="ARBA00023004"/>
    </source>
</evidence>
<keyword evidence="11" id="KW-0575">Peroxidase</keyword>
<comment type="PTM">
    <text evidence="8">Binds 2 heme groups per subunit.</text>
</comment>